<evidence type="ECO:0000313" key="4">
    <source>
        <dbReference type="Proteomes" id="UP000219167"/>
    </source>
</evidence>
<keyword evidence="1" id="KW-0472">Membrane</keyword>
<comment type="similarity">
    <text evidence="1">Belongs to the LptD family.</text>
</comment>
<comment type="function">
    <text evidence="1">Involved in the assembly of lipopolysaccharide (LPS) at the surface of the outer membrane.</text>
</comment>
<dbReference type="EMBL" id="OBQD01000006">
    <property type="protein sequence ID" value="SOC39760.1"/>
    <property type="molecule type" value="Genomic_DNA"/>
</dbReference>
<dbReference type="GO" id="GO:0043165">
    <property type="term" value="P:Gram-negative-bacterium-type cell outer membrane assembly"/>
    <property type="evidence" value="ECO:0007669"/>
    <property type="project" value="UniProtKB-UniRule"/>
</dbReference>
<feature type="chain" id="PRO_5013410664" description="LPS-assembly protein LptD" evidence="1">
    <location>
        <begin position="30"/>
        <end position="780"/>
    </location>
</feature>
<reference evidence="3 4" key="1">
    <citation type="submission" date="2017-08" db="EMBL/GenBank/DDBJ databases">
        <authorList>
            <person name="de Groot N.N."/>
        </authorList>
    </citation>
    <scope>NUCLEOTIDE SEQUENCE [LARGE SCALE GENOMIC DNA]</scope>
    <source>
        <strain evidence="3 4">JC85</strain>
    </source>
</reference>
<dbReference type="RefSeq" id="WP_097139109.1">
    <property type="nucleotide sequence ID" value="NZ_OBQD01000006.1"/>
</dbReference>
<dbReference type="PANTHER" id="PTHR30189:SF1">
    <property type="entry name" value="LPS-ASSEMBLY PROTEIN LPTD"/>
    <property type="match status" value="1"/>
</dbReference>
<keyword evidence="4" id="KW-1185">Reference proteome</keyword>
<dbReference type="HAMAP" id="MF_01411">
    <property type="entry name" value="LPS_assembly_LptD"/>
    <property type="match status" value="1"/>
</dbReference>
<feature type="signal peptide" evidence="1">
    <location>
        <begin position="1"/>
        <end position="29"/>
    </location>
</feature>
<dbReference type="AlphaFoldDB" id="A0A285UD05"/>
<dbReference type="GO" id="GO:0009279">
    <property type="term" value="C:cell outer membrane"/>
    <property type="evidence" value="ECO:0007669"/>
    <property type="project" value="UniProtKB-SubCell"/>
</dbReference>
<evidence type="ECO:0000256" key="1">
    <source>
        <dbReference type="HAMAP-Rule" id="MF_01411"/>
    </source>
</evidence>
<gene>
    <name evidence="1" type="primary">lptD</name>
    <name evidence="3" type="ORF">SAMN05892877_106179</name>
</gene>
<dbReference type="PANTHER" id="PTHR30189">
    <property type="entry name" value="LPS-ASSEMBLY PROTEIN"/>
    <property type="match status" value="1"/>
</dbReference>
<dbReference type="GO" id="GO:1990351">
    <property type="term" value="C:transporter complex"/>
    <property type="evidence" value="ECO:0007669"/>
    <property type="project" value="TreeGrafter"/>
</dbReference>
<dbReference type="Pfam" id="PF04453">
    <property type="entry name" value="LptD"/>
    <property type="match status" value="1"/>
</dbReference>
<sequence precursor="true">MAACNRERKTWIATALLAGVALCALAPMAALPARAQSATVDSLAPNIPPDAKLILAANELVYNRDADTVTARGAVQINYGGYQLVARQVVYDQATGQLKATGDIEFIEPTGNRVYAQELNLSDDFANGFANALRIETTDLTKIAATSGERVNGEEMILNNGVYTACTPCATDPTHRSLWQIKAERVVQNGRTKTVRLEHARFEMFGKPIAYFPMLEVPDHTVKRKTGVLFPKFSYTQKLGLGIGVPYYIAIAPDMDATITPNVYTRQGFLMEGEFRKQFHSGLVTLRAAGIQQMRPEVFTDGTSDREVDGRAMIASVGTFQLNPRWAFGWEVMTQTDNNFSRTYDLSGYDDRIIRNQVYLNGLGKRNFLDLRAFYFDVQDADPDDVAERQQAIPQTLDYEYIAPNPVFGGQLAATVNLTNVERDRLDRYFEGSSWRFPGLEGGTSRLTAEMEWKRQYVMPGGLVFTPLLAARGDALRLDMTDPGSRYDGNFDTADSATRGMLTAGLETRYPILVTTNGGSHVFEPMAQVYVRPNEQLAGGLPNEDAQSFVFDATNLFERDKFSGFDRIEGGTRANVGIRYTGTLDSGYTMRSVFGQSYQLSGENSFASPDLVNAGANSGLEYDSSDYVGMAGLTTPGGWALSYSSRLDRKDLSLRRTDTRVGFENYRLQAAMTYTRIAAQPIYGFPEDNDEVQTIAALKFRDYWSVFGSVTYDINNSNLARSGVGLTYDDRDTIFSIVYENTRDTGSTIANDWSIGARLSFRTLGDINVGDTELDGFDDY</sequence>
<dbReference type="InterPro" id="IPR007543">
    <property type="entry name" value="LptD_C"/>
</dbReference>
<dbReference type="InterPro" id="IPR020889">
    <property type="entry name" value="LipoPS_assembly_LptD"/>
</dbReference>
<comment type="caution">
    <text evidence="1">Lacks conserved residue(s) required for the propagation of feature annotation.</text>
</comment>
<accession>A0A285UD05</accession>
<dbReference type="OrthoDB" id="9760225at2"/>
<organism evidence="3 4">
    <name type="scientific">Rhizobium subbaraonis</name>
    <dbReference type="NCBI Taxonomy" id="908946"/>
    <lineage>
        <taxon>Bacteria</taxon>
        <taxon>Pseudomonadati</taxon>
        <taxon>Pseudomonadota</taxon>
        <taxon>Alphaproteobacteria</taxon>
        <taxon>Hyphomicrobiales</taxon>
        <taxon>Rhizobiaceae</taxon>
        <taxon>Rhizobium/Agrobacterium group</taxon>
        <taxon>Rhizobium</taxon>
    </lineage>
</organism>
<dbReference type="InterPro" id="IPR050218">
    <property type="entry name" value="LptD"/>
</dbReference>
<feature type="domain" description="LptD C-terminal" evidence="2">
    <location>
        <begin position="311"/>
        <end position="688"/>
    </location>
</feature>
<comment type="subunit">
    <text evidence="1">Component of the lipopolysaccharide transport and assembly complex.</text>
</comment>
<comment type="subcellular location">
    <subcellularLocation>
        <location evidence="1">Cell outer membrane</location>
    </subcellularLocation>
</comment>
<name>A0A285UD05_9HYPH</name>
<dbReference type="Proteomes" id="UP000219167">
    <property type="component" value="Unassembled WGS sequence"/>
</dbReference>
<dbReference type="GO" id="GO:0015920">
    <property type="term" value="P:lipopolysaccharide transport"/>
    <property type="evidence" value="ECO:0007669"/>
    <property type="project" value="InterPro"/>
</dbReference>
<evidence type="ECO:0000313" key="3">
    <source>
        <dbReference type="EMBL" id="SOC39760.1"/>
    </source>
</evidence>
<protein>
    <recommendedName>
        <fullName evidence="1">LPS-assembly protein LptD</fullName>
    </recommendedName>
</protein>
<evidence type="ECO:0000259" key="2">
    <source>
        <dbReference type="Pfam" id="PF04453"/>
    </source>
</evidence>
<proteinExistence type="inferred from homology"/>
<keyword evidence="1" id="KW-0732">Signal</keyword>
<keyword evidence="1" id="KW-0998">Cell outer membrane</keyword>